<sequence length="310" mass="35178">MRRNILTLIGLLLGLLAAAPSQATELNATVEISLQNVTITDQNILASMKKDMQDFLNTRTWTRQPYRVEGQIDERIKVRMFVGITAIPQNGSYQATMRLIATRPIYGTSYETNLLNINDRSFNFNYTPTTPLDFSPNSFVGNLASLLGFYAYMVIGTDQDTFARFGGSQYYDQARIIEQYSAQQNVTNESDPGWTDAGTRNRYWLLENLTAPQLEGFRTALYGYYRQGMDIFIQKPDEARASIMTALGNIQKANVQRPQTLFVRAFFDAKADEITNIFRTAPDAAQKQQLITMMTDVDPGNLEKYQTINR</sequence>
<feature type="signal peptide" evidence="1">
    <location>
        <begin position="1"/>
        <end position="23"/>
    </location>
</feature>
<keyword evidence="3" id="KW-1185">Reference proteome</keyword>
<accession>A0A7Y0FL10</accession>
<name>A0A7Y0FL10_9BACT</name>
<keyword evidence="1" id="KW-0732">Signal</keyword>
<evidence type="ECO:0000313" key="3">
    <source>
        <dbReference type="Proteomes" id="UP000559626"/>
    </source>
</evidence>
<dbReference type="EMBL" id="JABBGH010000001">
    <property type="protein sequence ID" value="NML64050.1"/>
    <property type="molecule type" value="Genomic_DNA"/>
</dbReference>
<feature type="chain" id="PRO_5030602392" evidence="1">
    <location>
        <begin position="24"/>
        <end position="310"/>
    </location>
</feature>
<dbReference type="InterPro" id="IPR032274">
    <property type="entry name" value="DUF4835"/>
</dbReference>
<comment type="caution">
    <text evidence="2">The sequence shown here is derived from an EMBL/GenBank/DDBJ whole genome shotgun (WGS) entry which is preliminary data.</text>
</comment>
<proteinExistence type="predicted"/>
<gene>
    <name evidence="2" type="ORF">HHL22_02425</name>
</gene>
<dbReference type="Pfam" id="PF16119">
    <property type="entry name" value="DUF4835"/>
    <property type="match status" value="1"/>
</dbReference>
<dbReference type="AlphaFoldDB" id="A0A7Y0FL10"/>
<organism evidence="2 3">
    <name type="scientific">Hymenobacter polaris</name>
    <dbReference type="NCBI Taxonomy" id="2682546"/>
    <lineage>
        <taxon>Bacteria</taxon>
        <taxon>Pseudomonadati</taxon>
        <taxon>Bacteroidota</taxon>
        <taxon>Cytophagia</taxon>
        <taxon>Cytophagales</taxon>
        <taxon>Hymenobacteraceae</taxon>
        <taxon>Hymenobacter</taxon>
    </lineage>
</organism>
<dbReference type="Proteomes" id="UP000559626">
    <property type="component" value="Unassembled WGS sequence"/>
</dbReference>
<reference evidence="2 3" key="1">
    <citation type="submission" date="2020-04" db="EMBL/GenBank/DDBJ databases">
        <title>Hymenobacter polaris sp. nov., isolated from Arctic soil.</title>
        <authorList>
            <person name="Dahal R.H."/>
        </authorList>
    </citation>
    <scope>NUCLEOTIDE SEQUENCE [LARGE SCALE GENOMIC DNA]</scope>
    <source>
        <strain evidence="2 3">RP-2-7</strain>
    </source>
</reference>
<evidence type="ECO:0000256" key="1">
    <source>
        <dbReference type="SAM" id="SignalP"/>
    </source>
</evidence>
<dbReference type="RefSeq" id="WP_169529375.1">
    <property type="nucleotide sequence ID" value="NZ_JABBGH010000001.1"/>
</dbReference>
<evidence type="ECO:0000313" key="2">
    <source>
        <dbReference type="EMBL" id="NML64050.1"/>
    </source>
</evidence>
<protein>
    <submittedName>
        <fullName evidence="2">DUF4835 family protein</fullName>
    </submittedName>
</protein>